<organism evidence="1 2">
    <name type="scientific">Hyalomma asiaticum</name>
    <name type="common">Tick</name>
    <dbReference type="NCBI Taxonomy" id="266040"/>
    <lineage>
        <taxon>Eukaryota</taxon>
        <taxon>Metazoa</taxon>
        <taxon>Ecdysozoa</taxon>
        <taxon>Arthropoda</taxon>
        <taxon>Chelicerata</taxon>
        <taxon>Arachnida</taxon>
        <taxon>Acari</taxon>
        <taxon>Parasitiformes</taxon>
        <taxon>Ixodida</taxon>
        <taxon>Ixodoidea</taxon>
        <taxon>Ixodidae</taxon>
        <taxon>Hyalomminae</taxon>
        <taxon>Hyalomma</taxon>
    </lineage>
</organism>
<comment type="caution">
    <text evidence="1">The sequence shown here is derived from an EMBL/GenBank/DDBJ whole genome shotgun (WGS) entry which is preliminary data.</text>
</comment>
<dbReference type="Proteomes" id="UP000821845">
    <property type="component" value="Chromosome 5"/>
</dbReference>
<accession>A0ACB7S9H2</accession>
<keyword evidence="2" id="KW-1185">Reference proteome</keyword>
<name>A0ACB7S9H2_HYAAI</name>
<sequence>MGEGEAGRLHLFVNKEKAYTALEDDEQRHTVAKEALNTDDMWSGLVESNFVATIDTFQEFVDAGESELAVCEEVSTDDANVAAVCSSAEFAIDDDSDCEEDVDPMPKPDFSC</sequence>
<evidence type="ECO:0000313" key="1">
    <source>
        <dbReference type="EMBL" id="KAH6930717.1"/>
    </source>
</evidence>
<evidence type="ECO:0000313" key="2">
    <source>
        <dbReference type="Proteomes" id="UP000821845"/>
    </source>
</evidence>
<proteinExistence type="predicted"/>
<gene>
    <name evidence="1" type="ORF">HPB50_017861</name>
</gene>
<reference evidence="1" key="1">
    <citation type="submission" date="2020-05" db="EMBL/GenBank/DDBJ databases">
        <title>Large-scale comparative analyses of tick genomes elucidate their genetic diversity and vector capacities.</title>
        <authorList>
            <person name="Jia N."/>
            <person name="Wang J."/>
            <person name="Shi W."/>
            <person name="Du L."/>
            <person name="Sun Y."/>
            <person name="Zhan W."/>
            <person name="Jiang J."/>
            <person name="Wang Q."/>
            <person name="Zhang B."/>
            <person name="Ji P."/>
            <person name="Sakyi L.B."/>
            <person name="Cui X."/>
            <person name="Yuan T."/>
            <person name="Jiang B."/>
            <person name="Yang W."/>
            <person name="Lam T.T.-Y."/>
            <person name="Chang Q."/>
            <person name="Ding S."/>
            <person name="Wang X."/>
            <person name="Zhu J."/>
            <person name="Ruan X."/>
            <person name="Zhao L."/>
            <person name="Wei J."/>
            <person name="Que T."/>
            <person name="Du C."/>
            <person name="Cheng J."/>
            <person name="Dai P."/>
            <person name="Han X."/>
            <person name="Huang E."/>
            <person name="Gao Y."/>
            <person name="Liu J."/>
            <person name="Shao H."/>
            <person name="Ye R."/>
            <person name="Li L."/>
            <person name="Wei W."/>
            <person name="Wang X."/>
            <person name="Wang C."/>
            <person name="Yang T."/>
            <person name="Huo Q."/>
            <person name="Li W."/>
            <person name="Guo W."/>
            <person name="Chen H."/>
            <person name="Zhou L."/>
            <person name="Ni X."/>
            <person name="Tian J."/>
            <person name="Zhou Y."/>
            <person name="Sheng Y."/>
            <person name="Liu T."/>
            <person name="Pan Y."/>
            <person name="Xia L."/>
            <person name="Li J."/>
            <person name="Zhao F."/>
            <person name="Cao W."/>
        </authorList>
    </citation>
    <scope>NUCLEOTIDE SEQUENCE</scope>
    <source>
        <strain evidence="1">Hyas-2018</strain>
    </source>
</reference>
<dbReference type="EMBL" id="CM023485">
    <property type="protein sequence ID" value="KAH6930717.1"/>
    <property type="molecule type" value="Genomic_DNA"/>
</dbReference>
<protein>
    <submittedName>
        <fullName evidence="1">Uncharacterized protein</fullName>
    </submittedName>
</protein>